<dbReference type="PANTHER" id="PTHR39650:SF1">
    <property type="entry name" value="CDP-ARCHAEOL SYNTHASE"/>
    <property type="match status" value="1"/>
</dbReference>
<dbReference type="EMBL" id="CP154858">
    <property type="protein sequence ID" value="XDT73330.1"/>
    <property type="molecule type" value="Genomic_DNA"/>
</dbReference>
<evidence type="ECO:0000256" key="1">
    <source>
        <dbReference type="SAM" id="Phobius"/>
    </source>
</evidence>
<dbReference type="RefSeq" id="WP_369602324.1">
    <property type="nucleotide sequence ID" value="NZ_CP154858.1"/>
</dbReference>
<evidence type="ECO:0000313" key="2">
    <source>
        <dbReference type="EMBL" id="XDT73330.1"/>
    </source>
</evidence>
<keyword evidence="1" id="KW-1133">Transmembrane helix</keyword>
<dbReference type="Pfam" id="PF01864">
    <property type="entry name" value="CarS-like"/>
    <property type="match status" value="1"/>
</dbReference>
<sequence>MIILKLTLYLLLINGIPVVASRLLGKRFSMALDLGLSLPDGRRLLGESKTWRGLILATLAAALVAPAVGLSLMQGAAFGLASLLGDAMTSFLKRRLAMPPHAHAPVLDQTLEVILPLWWLHEPLGIGLHDGLAVWALFLGCHIILSPCSTGWACG</sequence>
<proteinExistence type="predicted"/>
<protein>
    <submittedName>
        <fullName evidence="2">CDP-archaeol synthase</fullName>
    </submittedName>
</protein>
<dbReference type="InterPro" id="IPR032690">
    <property type="entry name" value="CarS"/>
</dbReference>
<dbReference type="AlphaFoldDB" id="A0AB39UYQ0"/>
<name>A0AB39UYQ0_9GAMM</name>
<dbReference type="PANTHER" id="PTHR39650">
    <property type="entry name" value="CDP-ARCHAEOL SYNTHASE"/>
    <property type="match status" value="1"/>
</dbReference>
<gene>
    <name evidence="2" type="ORF">AAIA72_04995</name>
</gene>
<dbReference type="KEGG" id="tcd:AAIA72_04995"/>
<accession>A0AB39UYQ0</accession>
<organism evidence="2">
    <name type="scientific">Thermohahella caldifontis</name>
    <dbReference type="NCBI Taxonomy" id="3142973"/>
    <lineage>
        <taxon>Bacteria</taxon>
        <taxon>Pseudomonadati</taxon>
        <taxon>Pseudomonadota</taxon>
        <taxon>Gammaproteobacteria</taxon>
        <taxon>Oceanospirillales</taxon>
        <taxon>Hahellaceae</taxon>
        <taxon>Thermohahella</taxon>
    </lineage>
</organism>
<reference evidence="2" key="1">
    <citation type="submission" date="2024-05" db="EMBL/GenBank/DDBJ databases">
        <title>Genome sequencing of novel strain.</title>
        <authorList>
            <person name="Ganbat D."/>
            <person name="Ganbat S."/>
            <person name="Lee S.-J."/>
        </authorList>
    </citation>
    <scope>NUCLEOTIDE SEQUENCE</scope>
    <source>
        <strain evidence="2">SMD15-11</strain>
    </source>
</reference>
<keyword evidence="1" id="KW-0812">Transmembrane</keyword>
<feature type="transmembrane region" description="Helical" evidence="1">
    <location>
        <begin position="6"/>
        <end position="24"/>
    </location>
</feature>
<keyword evidence="1" id="KW-0472">Membrane</keyword>